<dbReference type="PANTHER" id="PTHR21139">
    <property type="entry name" value="TRIOSEPHOSPHATE ISOMERASE"/>
    <property type="match status" value="1"/>
</dbReference>
<evidence type="ECO:0000256" key="3">
    <source>
        <dbReference type="ARBA" id="ARBA00011940"/>
    </source>
</evidence>
<dbReference type="RefSeq" id="WP_069642482.1">
    <property type="nucleotide sequence ID" value="NZ_MIJE01000003.1"/>
</dbReference>
<comment type="catalytic activity">
    <reaction evidence="9 10">
        <text>D-glyceraldehyde 3-phosphate = dihydroxyacetone phosphate</text>
        <dbReference type="Rhea" id="RHEA:18585"/>
        <dbReference type="ChEBI" id="CHEBI:57642"/>
        <dbReference type="ChEBI" id="CHEBI:59776"/>
        <dbReference type="EC" id="5.3.1.1"/>
    </reaction>
</comment>
<dbReference type="STRING" id="766136.BHF68_13570"/>
<dbReference type="SUPFAM" id="SSF51351">
    <property type="entry name" value="Triosephosphate isomerase (TIM)"/>
    <property type="match status" value="1"/>
</dbReference>
<evidence type="ECO:0000256" key="1">
    <source>
        <dbReference type="ARBA" id="ARBA00004680"/>
    </source>
</evidence>
<keyword evidence="12" id="KW-1185">Reference proteome</keyword>
<dbReference type="UniPathway" id="UPA00138"/>
<feature type="active site" description="Electrophile" evidence="9">
    <location>
        <position position="94"/>
    </location>
</feature>
<dbReference type="PANTHER" id="PTHR21139:SF42">
    <property type="entry name" value="TRIOSEPHOSPHATE ISOMERASE"/>
    <property type="match status" value="1"/>
</dbReference>
<name>A0A1E5G434_9FIRM</name>
<feature type="binding site" evidence="9">
    <location>
        <position position="172"/>
    </location>
    <ligand>
        <name>substrate</name>
    </ligand>
</feature>
<evidence type="ECO:0000313" key="12">
    <source>
        <dbReference type="Proteomes" id="UP000094296"/>
    </source>
</evidence>
<dbReference type="CDD" id="cd00311">
    <property type="entry name" value="TIM"/>
    <property type="match status" value="1"/>
</dbReference>
<comment type="caution">
    <text evidence="11">The sequence shown here is derived from an EMBL/GenBank/DDBJ whole genome shotgun (WGS) entry which is preliminary data.</text>
</comment>
<dbReference type="UniPathway" id="UPA00109">
    <property type="reaction ID" value="UER00189"/>
</dbReference>
<proteinExistence type="inferred from homology"/>
<dbReference type="FunFam" id="3.20.20.70:FF:000016">
    <property type="entry name" value="Triosephosphate isomerase"/>
    <property type="match status" value="1"/>
</dbReference>
<evidence type="ECO:0000256" key="2">
    <source>
        <dbReference type="ARBA" id="ARBA00007422"/>
    </source>
</evidence>
<dbReference type="Gene3D" id="3.20.20.70">
    <property type="entry name" value="Aldolase class I"/>
    <property type="match status" value="1"/>
</dbReference>
<comment type="pathway">
    <text evidence="1 9 10">Carbohydrate degradation; glycolysis; D-glyceraldehyde 3-phosphate from glycerone phosphate: step 1/1.</text>
</comment>
<evidence type="ECO:0000256" key="4">
    <source>
        <dbReference type="ARBA" id="ARBA00019397"/>
    </source>
</evidence>
<evidence type="ECO:0000256" key="8">
    <source>
        <dbReference type="ARBA" id="ARBA00023235"/>
    </source>
</evidence>
<dbReference type="Pfam" id="PF00121">
    <property type="entry name" value="TIM"/>
    <property type="match status" value="1"/>
</dbReference>
<comment type="function">
    <text evidence="9">Involved in the gluconeogenesis. Catalyzes stereospecifically the conversion of dihydroxyacetone phosphate (DHAP) to D-glyceraldehyde-3-phosphate (G3P).</text>
</comment>
<dbReference type="InterPro" id="IPR000652">
    <property type="entry name" value="Triosephosphate_isomerase"/>
</dbReference>
<comment type="pathway">
    <text evidence="9 10">Carbohydrate biosynthesis; gluconeogenesis.</text>
</comment>
<keyword evidence="7 9" id="KW-0324">Glycolysis</keyword>
<dbReference type="HAMAP" id="MF_00147_B">
    <property type="entry name" value="TIM_B"/>
    <property type="match status" value="1"/>
</dbReference>
<dbReference type="GO" id="GO:0019563">
    <property type="term" value="P:glycerol catabolic process"/>
    <property type="evidence" value="ECO:0007669"/>
    <property type="project" value="TreeGrafter"/>
</dbReference>
<dbReference type="InterPro" id="IPR022896">
    <property type="entry name" value="TrioseP_Isoase_bac/euk"/>
</dbReference>
<evidence type="ECO:0000256" key="7">
    <source>
        <dbReference type="ARBA" id="ARBA00023152"/>
    </source>
</evidence>
<dbReference type="GO" id="GO:0006094">
    <property type="term" value="P:gluconeogenesis"/>
    <property type="evidence" value="ECO:0007669"/>
    <property type="project" value="UniProtKB-UniRule"/>
</dbReference>
<organism evidence="11 12">
    <name type="scientific">Desulfuribacillus alkaliarsenatis</name>
    <dbReference type="NCBI Taxonomy" id="766136"/>
    <lineage>
        <taxon>Bacteria</taxon>
        <taxon>Bacillati</taxon>
        <taxon>Bacillota</taxon>
        <taxon>Desulfuribacillia</taxon>
        <taxon>Desulfuribacillales</taxon>
        <taxon>Desulfuribacillaceae</taxon>
        <taxon>Desulfuribacillus</taxon>
    </lineage>
</organism>
<protein>
    <recommendedName>
        <fullName evidence="4 9">Triosephosphate isomerase</fullName>
        <shortName evidence="9">TIM</shortName>
        <shortName evidence="9">TPI</shortName>
        <ecNumber evidence="3 9">5.3.1.1</ecNumber>
    </recommendedName>
    <alternativeName>
        <fullName evidence="9">Triose-phosphate isomerase</fullName>
    </alternativeName>
</protein>
<dbReference type="PROSITE" id="PS51440">
    <property type="entry name" value="TIM_2"/>
    <property type="match status" value="1"/>
</dbReference>
<evidence type="ECO:0000256" key="10">
    <source>
        <dbReference type="RuleBase" id="RU363013"/>
    </source>
</evidence>
<feature type="binding site" evidence="9">
    <location>
        <begin position="9"/>
        <end position="11"/>
    </location>
    <ligand>
        <name>substrate</name>
    </ligand>
</feature>
<keyword evidence="5 9" id="KW-0312">Gluconeogenesis</keyword>
<dbReference type="GO" id="GO:0005829">
    <property type="term" value="C:cytosol"/>
    <property type="evidence" value="ECO:0007669"/>
    <property type="project" value="TreeGrafter"/>
</dbReference>
<gene>
    <name evidence="9" type="primary">tpiA</name>
    <name evidence="11" type="ORF">BHF68_13570</name>
</gene>
<evidence type="ECO:0000256" key="5">
    <source>
        <dbReference type="ARBA" id="ARBA00022432"/>
    </source>
</evidence>
<keyword evidence="8 9" id="KW-0413">Isomerase</keyword>
<comment type="subcellular location">
    <subcellularLocation>
        <location evidence="9 10">Cytoplasm</location>
    </subcellularLocation>
</comment>
<evidence type="ECO:0000313" key="11">
    <source>
        <dbReference type="EMBL" id="OEF97851.1"/>
    </source>
</evidence>
<reference evidence="11 12" key="1">
    <citation type="submission" date="2016-09" db="EMBL/GenBank/DDBJ databases">
        <title>Draft genome sequence for the type strain of Desulfuribacillus alkaliarsenatis AHT28, an obligately anaerobic, sulfidogenic bacterium isolated from Russian soda lake sediments.</title>
        <authorList>
            <person name="Abin C.A."/>
            <person name="Hollibaugh J.T."/>
        </authorList>
    </citation>
    <scope>NUCLEOTIDE SEQUENCE [LARGE SCALE GENOMIC DNA]</scope>
    <source>
        <strain evidence="11 12">AHT28</strain>
    </source>
</reference>
<dbReference type="NCBIfam" id="TIGR00419">
    <property type="entry name" value="tim"/>
    <property type="match status" value="1"/>
</dbReference>
<dbReference type="GO" id="GO:0004807">
    <property type="term" value="F:triose-phosphate isomerase activity"/>
    <property type="evidence" value="ECO:0007669"/>
    <property type="project" value="UniProtKB-UniRule"/>
</dbReference>
<dbReference type="Proteomes" id="UP000094296">
    <property type="component" value="Unassembled WGS sequence"/>
</dbReference>
<sequence>MKKPIIAANWKMNKTVSETEEFIKKLSAKDIPEHIEAVVCPPFIGLKDAVKLKQGTAIKVGAQNMHFEEHGAYTGEVSPVMLSDLQVDYVILGHSERRQLFGETDEVINKKVHAAFKYGLYPILCVGETLEQMEAGDTEVLIQKQLELGLAWLSANQVADMVIAYEPVWAIGTGKSSNPELANQTIKQIRKYIQDIYDTSTAKSVRIQYGGSVKPENIKDYLKQSDIDGALVGGASLQVESFYKLLV</sequence>
<comment type="subunit">
    <text evidence="9 10">Homodimer.</text>
</comment>
<dbReference type="AlphaFoldDB" id="A0A1E5G434"/>
<dbReference type="InterPro" id="IPR035990">
    <property type="entry name" value="TIM_sf"/>
</dbReference>
<dbReference type="EC" id="5.3.1.1" evidence="3 9"/>
<keyword evidence="6 9" id="KW-0963">Cytoplasm</keyword>
<dbReference type="InterPro" id="IPR013785">
    <property type="entry name" value="Aldolase_TIM"/>
</dbReference>
<dbReference type="PROSITE" id="PS00171">
    <property type="entry name" value="TIM_1"/>
    <property type="match status" value="1"/>
</dbReference>
<evidence type="ECO:0000256" key="9">
    <source>
        <dbReference type="HAMAP-Rule" id="MF_00147"/>
    </source>
</evidence>
<dbReference type="EMBL" id="MIJE01000003">
    <property type="protein sequence ID" value="OEF97851.1"/>
    <property type="molecule type" value="Genomic_DNA"/>
</dbReference>
<comment type="similarity">
    <text evidence="2 9 10">Belongs to the triosephosphate isomerase family.</text>
</comment>
<feature type="binding site" evidence="9">
    <location>
        <position position="212"/>
    </location>
    <ligand>
        <name>substrate</name>
    </ligand>
</feature>
<accession>A0A1E5G434</accession>
<dbReference type="OrthoDB" id="9809429at2"/>
<evidence type="ECO:0000256" key="6">
    <source>
        <dbReference type="ARBA" id="ARBA00022490"/>
    </source>
</evidence>
<feature type="active site" description="Proton acceptor" evidence="9">
    <location>
        <position position="166"/>
    </location>
</feature>
<dbReference type="GO" id="GO:0006096">
    <property type="term" value="P:glycolytic process"/>
    <property type="evidence" value="ECO:0007669"/>
    <property type="project" value="UniProtKB-UniRule"/>
</dbReference>
<dbReference type="InterPro" id="IPR020861">
    <property type="entry name" value="Triosephosphate_isomerase_AS"/>
</dbReference>
<feature type="binding site" evidence="9">
    <location>
        <begin position="233"/>
        <end position="234"/>
    </location>
    <ligand>
        <name>substrate</name>
    </ligand>
</feature>
<dbReference type="GO" id="GO:0046166">
    <property type="term" value="P:glyceraldehyde-3-phosphate biosynthetic process"/>
    <property type="evidence" value="ECO:0007669"/>
    <property type="project" value="TreeGrafter"/>
</dbReference>